<dbReference type="RefSeq" id="WP_154797332.1">
    <property type="nucleotide sequence ID" value="NZ_CP052757.1"/>
</dbReference>
<dbReference type="Proteomes" id="UP000451354">
    <property type="component" value="Chromosome"/>
</dbReference>
<sequence>MPVTLDSIVMFLGWIGAAAGVVAYAMVSRGRWAASSAPFQLTNLTAAGLMGMVAAANGVWPSVAANLVWIVIGVQAVVVLLRARARRRAAVVDGRATGAVVPVLTSSDLAPATEAVVVPDVALPDDEPSPREVGLAA</sequence>
<keyword evidence="1" id="KW-1133">Transmembrane helix</keyword>
<dbReference type="KEGG" id="cprt:FIC82_001755"/>
<accession>A0A6M5UD48</accession>
<keyword evidence="1" id="KW-0812">Transmembrane</keyword>
<gene>
    <name evidence="3" type="ORF">FIC82_001755</name>
</gene>
<keyword evidence="4" id="KW-1185">Reference proteome</keyword>
<evidence type="ECO:0000256" key="1">
    <source>
        <dbReference type="SAM" id="Phobius"/>
    </source>
</evidence>
<protein>
    <recommendedName>
        <fullName evidence="2">CBU-0592-like domain-containing protein</fullName>
    </recommendedName>
</protein>
<reference evidence="4" key="1">
    <citation type="journal article" date="2022" name="Int. J. Syst. Evol. Microbiol.">
        <title>Cellulosimicrobium protaetiae sp. nov., isolated from the gut of the larva of Protaetia brevitarsis seulensis.</title>
        <authorList>
            <person name="Le Han H."/>
            <person name="Nguyen T.T.H."/>
            <person name="Li Z."/>
            <person name="Shin N.R."/>
            <person name="Kim S.G."/>
        </authorList>
    </citation>
    <scope>NUCLEOTIDE SEQUENCE [LARGE SCALE GENOMIC DNA]</scope>
    <source>
        <strain evidence="4">BI34</strain>
    </source>
</reference>
<evidence type="ECO:0000313" key="3">
    <source>
        <dbReference type="EMBL" id="QJW35125.1"/>
    </source>
</evidence>
<dbReference type="AlphaFoldDB" id="A0A6M5UD48"/>
<dbReference type="InterPro" id="IPR058058">
    <property type="entry name" value="CBU_0592-like"/>
</dbReference>
<proteinExistence type="predicted"/>
<feature type="domain" description="CBU-0592-like" evidence="2">
    <location>
        <begin position="11"/>
        <end position="84"/>
    </location>
</feature>
<evidence type="ECO:0000313" key="4">
    <source>
        <dbReference type="Proteomes" id="UP000451354"/>
    </source>
</evidence>
<feature type="transmembrane region" description="Helical" evidence="1">
    <location>
        <begin position="63"/>
        <end position="81"/>
    </location>
</feature>
<name>A0A6M5UD48_9MICO</name>
<dbReference type="NCBIfam" id="NF047864">
    <property type="entry name" value="CBU_0592_membra"/>
    <property type="match status" value="1"/>
</dbReference>
<dbReference type="Pfam" id="PF26604">
    <property type="entry name" value="CBU_0592"/>
    <property type="match status" value="1"/>
</dbReference>
<dbReference type="EMBL" id="CP052757">
    <property type="protein sequence ID" value="QJW35125.1"/>
    <property type="molecule type" value="Genomic_DNA"/>
</dbReference>
<evidence type="ECO:0000259" key="2">
    <source>
        <dbReference type="Pfam" id="PF26604"/>
    </source>
</evidence>
<keyword evidence="1" id="KW-0472">Membrane</keyword>
<organism evidence="3 4">
    <name type="scientific">Cellulosimicrobium protaetiae</name>
    <dbReference type="NCBI Taxonomy" id="2587808"/>
    <lineage>
        <taxon>Bacteria</taxon>
        <taxon>Bacillati</taxon>
        <taxon>Actinomycetota</taxon>
        <taxon>Actinomycetes</taxon>
        <taxon>Micrococcales</taxon>
        <taxon>Promicromonosporaceae</taxon>
        <taxon>Cellulosimicrobium</taxon>
    </lineage>
</organism>
<dbReference type="OrthoDB" id="3256397at2"/>
<feature type="transmembrane region" description="Helical" evidence="1">
    <location>
        <begin position="6"/>
        <end position="27"/>
    </location>
</feature>